<name>A0ABV5T7E5_9MICO</name>
<dbReference type="PANTHER" id="PTHR46268:SF6">
    <property type="entry name" value="UNIVERSAL STRESS PROTEIN UP12"/>
    <property type="match status" value="1"/>
</dbReference>
<dbReference type="CDD" id="cd00293">
    <property type="entry name" value="USP-like"/>
    <property type="match status" value="1"/>
</dbReference>
<dbReference type="Gene3D" id="3.40.50.620">
    <property type="entry name" value="HUPs"/>
    <property type="match status" value="2"/>
</dbReference>
<reference evidence="3 4" key="1">
    <citation type="submission" date="2024-09" db="EMBL/GenBank/DDBJ databases">
        <authorList>
            <person name="Sun Q."/>
            <person name="Mori K."/>
        </authorList>
    </citation>
    <scope>NUCLEOTIDE SEQUENCE [LARGE SCALE GENOMIC DNA]</scope>
    <source>
        <strain evidence="3 4">JCM 1342</strain>
    </source>
</reference>
<comment type="similarity">
    <text evidence="1">Belongs to the universal stress protein A family.</text>
</comment>
<feature type="domain" description="UspA" evidence="2">
    <location>
        <begin position="1"/>
        <end position="134"/>
    </location>
</feature>
<dbReference type="InterPro" id="IPR006016">
    <property type="entry name" value="UspA"/>
</dbReference>
<accession>A0ABV5T7E5</accession>
<evidence type="ECO:0000313" key="4">
    <source>
        <dbReference type="Proteomes" id="UP001589611"/>
    </source>
</evidence>
<protein>
    <submittedName>
        <fullName evidence="3">Universal stress protein</fullName>
    </submittedName>
</protein>
<keyword evidence="4" id="KW-1185">Reference proteome</keyword>
<dbReference type="InterPro" id="IPR014729">
    <property type="entry name" value="Rossmann-like_a/b/a_fold"/>
</dbReference>
<dbReference type="PANTHER" id="PTHR46268">
    <property type="entry name" value="STRESS RESPONSE PROTEIN NHAX"/>
    <property type="match status" value="1"/>
</dbReference>
<gene>
    <name evidence="3" type="ORF">ACFFPJ_15485</name>
</gene>
<evidence type="ECO:0000256" key="1">
    <source>
        <dbReference type="ARBA" id="ARBA00008791"/>
    </source>
</evidence>
<evidence type="ECO:0000313" key="3">
    <source>
        <dbReference type="EMBL" id="MFB9647199.1"/>
    </source>
</evidence>
<proteinExistence type="inferred from homology"/>
<dbReference type="InterPro" id="IPR006015">
    <property type="entry name" value="Universal_stress_UspA"/>
</dbReference>
<feature type="domain" description="UspA" evidence="2">
    <location>
        <begin position="144"/>
        <end position="273"/>
    </location>
</feature>
<organism evidence="3 4">
    <name type="scientific">Microbacterium terregens</name>
    <dbReference type="NCBI Taxonomy" id="69363"/>
    <lineage>
        <taxon>Bacteria</taxon>
        <taxon>Bacillati</taxon>
        <taxon>Actinomycetota</taxon>
        <taxon>Actinomycetes</taxon>
        <taxon>Micrococcales</taxon>
        <taxon>Microbacteriaceae</taxon>
        <taxon>Microbacterium</taxon>
    </lineage>
</organism>
<dbReference type="PRINTS" id="PR01438">
    <property type="entry name" value="UNVRSLSTRESS"/>
</dbReference>
<evidence type="ECO:0000259" key="2">
    <source>
        <dbReference type="Pfam" id="PF00582"/>
    </source>
</evidence>
<dbReference type="Proteomes" id="UP001589611">
    <property type="component" value="Unassembled WGS sequence"/>
</dbReference>
<dbReference type="Pfam" id="PF00582">
    <property type="entry name" value="Usp"/>
    <property type="match status" value="2"/>
</dbReference>
<comment type="caution">
    <text evidence="3">The sequence shown here is derived from an EMBL/GenBank/DDBJ whole genome shotgun (WGS) entry which is preliminary data.</text>
</comment>
<dbReference type="RefSeq" id="WP_344711803.1">
    <property type="nucleotide sequence ID" value="NZ_BAAAWH010000001.1"/>
</dbReference>
<sequence>MTNRIVVGITEAPVSRRALEWAVQRAADRRQDLELISVVGGAVGAVGERAVIEQAMDTSRQMLEAEALRIEKRGVVATVRVERGNPVKRLIDASSDAALLVIGSDYRGPDSGPERGAHGVRIASGVRCPVVVVPDVDVSGRSGVLVGADGSDVSERAIAFAAAEADRMGETLTVATVWSPIVTPHNPGVYPDDYLRNMQALAEEALALSVAGLRQDYPDLAVIKHVEEGYPSAVLNRIAESARLAVLGSHGRGAVARFLLGSISEEVLSRLATITAIVR</sequence>
<dbReference type="SUPFAM" id="SSF52402">
    <property type="entry name" value="Adenine nucleotide alpha hydrolases-like"/>
    <property type="match status" value="2"/>
</dbReference>
<dbReference type="EMBL" id="JBHMBE010000008">
    <property type="protein sequence ID" value="MFB9647199.1"/>
    <property type="molecule type" value="Genomic_DNA"/>
</dbReference>